<comment type="similarity">
    <text evidence="4">Belongs to the metallo-dependent hydrolases superfamily. Phosphotriesterase family.</text>
</comment>
<dbReference type="EMBL" id="FOTI01000008">
    <property type="protein sequence ID" value="SFL32922.1"/>
    <property type="molecule type" value="Genomic_DNA"/>
</dbReference>
<comment type="cofactor">
    <cofactor evidence="3">
        <name>a divalent metal cation</name>
        <dbReference type="ChEBI" id="CHEBI:60240"/>
    </cofactor>
    <text evidence="3">Binds 2 divalent metal cations per subunit.</text>
</comment>
<keyword evidence="6" id="KW-1185">Reference proteome</keyword>
<name>A0A1I4GS69_9FIRM</name>
<evidence type="ECO:0000256" key="3">
    <source>
        <dbReference type="PIRSR" id="PIRSR601559-52"/>
    </source>
</evidence>
<dbReference type="STRING" id="29563.SAMN02983006_00852"/>
<evidence type="ECO:0000313" key="6">
    <source>
        <dbReference type="Proteomes" id="UP000199006"/>
    </source>
</evidence>
<dbReference type="GO" id="GO:0016787">
    <property type="term" value="F:hydrolase activity"/>
    <property type="evidence" value="ECO:0007669"/>
    <property type="project" value="UniProtKB-KW"/>
</dbReference>
<feature type="binding site" evidence="3">
    <location>
        <position position="20"/>
    </location>
    <ligand>
        <name>a divalent metal cation</name>
        <dbReference type="ChEBI" id="CHEBI:60240"/>
        <label>1</label>
    </ligand>
</feature>
<keyword evidence="1 3" id="KW-0479">Metal-binding</keyword>
<protein>
    <submittedName>
        <fullName evidence="5">Phosphotriesterase-related protein</fullName>
    </submittedName>
</protein>
<comment type="caution">
    <text evidence="4">Lacks conserved residue(s) required for the propagation of feature annotation.</text>
</comment>
<organism evidence="5 6">
    <name type="scientific">Halanaerobium salsuginis</name>
    <dbReference type="NCBI Taxonomy" id="29563"/>
    <lineage>
        <taxon>Bacteria</taxon>
        <taxon>Bacillati</taxon>
        <taxon>Bacillota</taxon>
        <taxon>Clostridia</taxon>
        <taxon>Halanaerobiales</taxon>
        <taxon>Halanaerobiaceae</taxon>
        <taxon>Halanaerobium</taxon>
    </lineage>
</organism>
<evidence type="ECO:0000256" key="4">
    <source>
        <dbReference type="PROSITE-ProRule" id="PRU00679"/>
    </source>
</evidence>
<feature type="binding site" evidence="3">
    <location>
        <position position="132"/>
    </location>
    <ligand>
        <name>a divalent metal cation</name>
        <dbReference type="ChEBI" id="CHEBI:60240"/>
        <label>1</label>
    </ligand>
</feature>
<proteinExistence type="inferred from homology"/>
<dbReference type="InterPro" id="IPR032466">
    <property type="entry name" value="Metal_Hydrolase"/>
</dbReference>
<dbReference type="Gene3D" id="3.20.20.140">
    <property type="entry name" value="Metal-dependent hydrolases"/>
    <property type="match status" value="1"/>
</dbReference>
<reference evidence="5 6" key="1">
    <citation type="submission" date="2016-10" db="EMBL/GenBank/DDBJ databases">
        <authorList>
            <person name="de Groot N.N."/>
        </authorList>
    </citation>
    <scope>NUCLEOTIDE SEQUENCE [LARGE SCALE GENOMIC DNA]</scope>
    <source>
        <strain evidence="5 6">ATCC 51327</strain>
    </source>
</reference>
<accession>A0A1I4GS69</accession>
<dbReference type="Proteomes" id="UP000199006">
    <property type="component" value="Unassembled WGS sequence"/>
</dbReference>
<feature type="binding site" evidence="3">
    <location>
        <position position="164"/>
    </location>
    <ligand>
        <name>a divalent metal cation</name>
        <dbReference type="ChEBI" id="CHEBI:60240"/>
        <label>2</label>
    </ligand>
</feature>
<dbReference type="GO" id="GO:0008270">
    <property type="term" value="F:zinc ion binding"/>
    <property type="evidence" value="ECO:0007669"/>
    <property type="project" value="InterPro"/>
</dbReference>
<dbReference type="InterPro" id="IPR001559">
    <property type="entry name" value="Phosphotriesterase"/>
</dbReference>
<feature type="binding site" evidence="3">
    <location>
        <position position="192"/>
    </location>
    <ligand>
        <name>a divalent metal cation</name>
        <dbReference type="ChEBI" id="CHEBI:60240"/>
        <label>2</label>
    </ligand>
</feature>
<evidence type="ECO:0000256" key="1">
    <source>
        <dbReference type="ARBA" id="ARBA00022723"/>
    </source>
</evidence>
<dbReference type="Pfam" id="PF02126">
    <property type="entry name" value="PTE"/>
    <property type="match status" value="1"/>
</dbReference>
<feature type="binding site" evidence="3">
    <location>
        <position position="249"/>
    </location>
    <ligand>
        <name>a divalent metal cation</name>
        <dbReference type="ChEBI" id="CHEBI:60240"/>
        <label>1</label>
    </ligand>
</feature>
<dbReference type="PIRSF" id="PIRSF016839">
    <property type="entry name" value="PhP"/>
    <property type="match status" value="1"/>
</dbReference>
<dbReference type="PROSITE" id="PS51347">
    <property type="entry name" value="PHOSPHOTRIESTERASE_2"/>
    <property type="match status" value="1"/>
</dbReference>
<dbReference type="SUPFAM" id="SSF51556">
    <property type="entry name" value="Metallo-dependent hydrolases"/>
    <property type="match status" value="1"/>
</dbReference>
<evidence type="ECO:0000256" key="2">
    <source>
        <dbReference type="ARBA" id="ARBA00022801"/>
    </source>
</evidence>
<keyword evidence="2" id="KW-0378">Hydrolase</keyword>
<feature type="binding site" evidence="3">
    <location>
        <position position="22"/>
    </location>
    <ligand>
        <name>a divalent metal cation</name>
        <dbReference type="ChEBI" id="CHEBI:60240"/>
        <label>1</label>
    </ligand>
</feature>
<dbReference type="PANTHER" id="PTHR10819:SF3">
    <property type="entry name" value="PHOSPHOTRIESTERASE-RELATED PROTEIN"/>
    <property type="match status" value="1"/>
</dbReference>
<gene>
    <name evidence="5" type="ORF">SAMN02983006_00852</name>
</gene>
<dbReference type="PANTHER" id="PTHR10819">
    <property type="entry name" value="PHOSPHOTRIESTERASE-RELATED"/>
    <property type="match status" value="1"/>
</dbReference>
<dbReference type="AlphaFoldDB" id="A0A1I4GS69"/>
<sequence length="298" mass="32928">MINTLAKQITPSQMGITMYHEHLTIDLSRQKSDSDAKLTGDLLLKDLSRIKEFGVKTIIELSNIGMGRNLKRMQELAAKFDFNIIASTGFYKEPYLPEIFYQKNADQLTSLMVSEIKNGIEGTNIKAGVIGEIGSSKEFTPAEKKLFKAAAQAQQQTGVPIITHLTLGSCGLEQLEILTANGADLNKVAFSHLDLAEDIDYILKIAERGVFIGIDTIGKLKYQTDQFRVKIVQELIKAGFSQQILLSTDLTRLSHLTANGGHGYQYLFDSFIPQLEAAGLSKVEIEAIITDNPARLFS</sequence>
<evidence type="ECO:0000313" key="5">
    <source>
        <dbReference type="EMBL" id="SFL32922.1"/>
    </source>
</evidence>
<feature type="binding site" evidence="3">
    <location>
        <position position="132"/>
    </location>
    <ligand>
        <name>a divalent metal cation</name>
        <dbReference type="ChEBI" id="CHEBI:60240"/>
        <label>2</label>
    </ligand>
</feature>